<dbReference type="InterPro" id="IPR001853">
    <property type="entry name" value="DSBA-like_thioredoxin_dom"/>
</dbReference>
<evidence type="ECO:0000313" key="3">
    <source>
        <dbReference type="Proteomes" id="UP000247978"/>
    </source>
</evidence>
<dbReference type="Gene3D" id="3.40.30.10">
    <property type="entry name" value="Glutaredoxin"/>
    <property type="match status" value="1"/>
</dbReference>
<dbReference type="SUPFAM" id="SSF52833">
    <property type="entry name" value="Thioredoxin-like"/>
    <property type="match status" value="1"/>
</dbReference>
<dbReference type="Proteomes" id="UP000247978">
    <property type="component" value="Unassembled WGS sequence"/>
</dbReference>
<dbReference type="GO" id="GO:0016491">
    <property type="term" value="F:oxidoreductase activity"/>
    <property type="evidence" value="ECO:0007669"/>
    <property type="project" value="InterPro"/>
</dbReference>
<dbReference type="AlphaFoldDB" id="A0A2V3VZH6"/>
<comment type="caution">
    <text evidence="2">The sequence shown here is derived from an EMBL/GenBank/DDBJ whole genome shotgun (WGS) entry which is preliminary data.</text>
</comment>
<dbReference type="EMBL" id="QJJQ01000008">
    <property type="protein sequence ID" value="PXW86311.1"/>
    <property type="molecule type" value="Genomic_DNA"/>
</dbReference>
<gene>
    <name evidence="2" type="ORF">DFR56_108126</name>
</gene>
<proteinExistence type="predicted"/>
<dbReference type="GO" id="GO:0016853">
    <property type="term" value="F:isomerase activity"/>
    <property type="evidence" value="ECO:0007669"/>
    <property type="project" value="UniProtKB-KW"/>
</dbReference>
<dbReference type="RefSeq" id="WP_158525625.1">
    <property type="nucleotide sequence ID" value="NZ_JADIJL010000004.1"/>
</dbReference>
<sequence length="237" mass="27457">MKIEIWSDFTCPFCYIGKRKLDLALEQFDKKQYVNIEYKSYQLDPNAKSENRETVYSMLMEKYKLSSGKTREMTGQICEQAEQVGLTFHFDNLEHTNTFHAHRLVKYAEKCQKELDLVNLLFYQYFTLNRNIGNKDVLLALAKELGFDEDEVDELLSLNCYAKAVDHDIDLAREIGVNGVPFFIFNEKYAISGAQPTDVFLNVLDQLWQEEKDAILTRAEKGKTCKSSYCIGNDCES</sequence>
<evidence type="ECO:0000259" key="1">
    <source>
        <dbReference type="Pfam" id="PF01323"/>
    </source>
</evidence>
<keyword evidence="3" id="KW-1185">Reference proteome</keyword>
<dbReference type="PANTHER" id="PTHR13887">
    <property type="entry name" value="GLUTATHIONE S-TRANSFERASE KAPPA"/>
    <property type="match status" value="1"/>
</dbReference>
<accession>A0A2V3VZH6</accession>
<keyword evidence="2" id="KW-0413">Isomerase</keyword>
<organism evidence="2 3">
    <name type="scientific">Pseudogracilibacillus auburnensis</name>
    <dbReference type="NCBI Taxonomy" id="1494959"/>
    <lineage>
        <taxon>Bacteria</taxon>
        <taxon>Bacillati</taxon>
        <taxon>Bacillota</taxon>
        <taxon>Bacilli</taxon>
        <taxon>Bacillales</taxon>
        <taxon>Bacillaceae</taxon>
        <taxon>Pseudogracilibacillus</taxon>
    </lineage>
</organism>
<dbReference type="OrthoDB" id="9799122at2"/>
<reference evidence="2 3" key="1">
    <citation type="submission" date="2018-05" db="EMBL/GenBank/DDBJ databases">
        <title>Genomic Encyclopedia of Type Strains, Phase IV (KMG-IV): sequencing the most valuable type-strain genomes for metagenomic binning, comparative biology and taxonomic classification.</title>
        <authorList>
            <person name="Goeker M."/>
        </authorList>
    </citation>
    <scope>NUCLEOTIDE SEQUENCE [LARGE SCALE GENOMIC DNA]</scope>
    <source>
        <strain evidence="2 3">DSM 28556</strain>
    </source>
</reference>
<protein>
    <submittedName>
        <fullName evidence="2">Putative DsbA family dithiol-disulfide isomerase</fullName>
    </submittedName>
</protein>
<evidence type="ECO:0000313" key="2">
    <source>
        <dbReference type="EMBL" id="PXW86311.1"/>
    </source>
</evidence>
<dbReference type="Pfam" id="PF01323">
    <property type="entry name" value="DSBA"/>
    <property type="match status" value="1"/>
</dbReference>
<dbReference type="CDD" id="cd03024">
    <property type="entry name" value="DsbA_FrnE"/>
    <property type="match status" value="1"/>
</dbReference>
<dbReference type="InterPro" id="IPR036249">
    <property type="entry name" value="Thioredoxin-like_sf"/>
</dbReference>
<dbReference type="PANTHER" id="PTHR13887:SF41">
    <property type="entry name" value="THIOREDOXIN SUPERFAMILY PROTEIN"/>
    <property type="match status" value="1"/>
</dbReference>
<feature type="domain" description="DSBA-like thioredoxin" evidence="1">
    <location>
        <begin position="3"/>
        <end position="204"/>
    </location>
</feature>
<name>A0A2V3VZH6_9BACI</name>